<sequence>MDEEYVEAVLDLADRVPAGRATTYGVIAEVLAERLGRGGPRSVGQAMARAGGAVAWWRVVNASGEPPAAYRADAVARLRAEGCPLTSAGDDARVVLRAAVWWPEND</sequence>
<dbReference type="AlphaFoldDB" id="A0A511YW35"/>
<evidence type="ECO:0000259" key="2">
    <source>
        <dbReference type="Pfam" id="PF01035"/>
    </source>
</evidence>
<dbReference type="InterPro" id="IPR052520">
    <property type="entry name" value="ATL_DNA_repair"/>
</dbReference>
<feature type="domain" description="Methylated-DNA-[protein]-cysteine S-methyltransferase DNA binding" evidence="2">
    <location>
        <begin position="7"/>
        <end position="68"/>
    </location>
</feature>
<gene>
    <name evidence="3" type="ORF">AFE02nite_11510</name>
</gene>
<reference evidence="3 4" key="1">
    <citation type="submission" date="2019-07" db="EMBL/GenBank/DDBJ databases">
        <title>Whole genome shotgun sequence of Actinotalea fermentans NBRC 105374.</title>
        <authorList>
            <person name="Hosoyama A."/>
            <person name="Uohara A."/>
            <person name="Ohji S."/>
            <person name="Ichikawa N."/>
        </authorList>
    </citation>
    <scope>NUCLEOTIDE SEQUENCE [LARGE SCALE GENOMIC DNA]</scope>
    <source>
        <strain evidence="3 4">NBRC 105374</strain>
    </source>
</reference>
<keyword evidence="4" id="KW-1185">Reference proteome</keyword>
<dbReference type="SUPFAM" id="SSF46767">
    <property type="entry name" value="Methylated DNA-protein cysteine methyltransferase, C-terminal domain"/>
    <property type="match status" value="1"/>
</dbReference>
<organism evidence="3 4">
    <name type="scientific">Actinotalea fermentans</name>
    <dbReference type="NCBI Taxonomy" id="43671"/>
    <lineage>
        <taxon>Bacteria</taxon>
        <taxon>Bacillati</taxon>
        <taxon>Actinomycetota</taxon>
        <taxon>Actinomycetes</taxon>
        <taxon>Micrococcales</taxon>
        <taxon>Cellulomonadaceae</taxon>
        <taxon>Actinotalea</taxon>
    </lineage>
</organism>
<comment type="caution">
    <text evidence="3">The sequence shown here is derived from an EMBL/GenBank/DDBJ whole genome shotgun (WGS) entry which is preliminary data.</text>
</comment>
<proteinExistence type="predicted"/>
<dbReference type="GO" id="GO:0003824">
    <property type="term" value="F:catalytic activity"/>
    <property type="evidence" value="ECO:0007669"/>
    <property type="project" value="InterPro"/>
</dbReference>
<dbReference type="GO" id="GO:0006281">
    <property type="term" value="P:DNA repair"/>
    <property type="evidence" value="ECO:0007669"/>
    <property type="project" value="InterPro"/>
</dbReference>
<keyword evidence="1" id="KW-0227">DNA damage</keyword>
<dbReference type="RefSeq" id="WP_034245999.1">
    <property type="nucleotide sequence ID" value="NZ_BJYK01000001.1"/>
</dbReference>
<dbReference type="PANTHER" id="PTHR42942:SF1">
    <property type="entry name" value="ALKYLTRANSFERASE-LIKE PROTEIN 1"/>
    <property type="match status" value="1"/>
</dbReference>
<protein>
    <recommendedName>
        <fullName evidence="2">Methylated-DNA-[protein]-cysteine S-methyltransferase DNA binding domain-containing protein</fullName>
    </recommendedName>
</protein>
<dbReference type="Pfam" id="PF01035">
    <property type="entry name" value="DNA_binding_1"/>
    <property type="match status" value="1"/>
</dbReference>
<dbReference type="CDD" id="cd06445">
    <property type="entry name" value="ATase"/>
    <property type="match status" value="1"/>
</dbReference>
<dbReference type="EMBL" id="BJYK01000001">
    <property type="protein sequence ID" value="GEN79417.1"/>
    <property type="molecule type" value="Genomic_DNA"/>
</dbReference>
<evidence type="ECO:0000313" key="3">
    <source>
        <dbReference type="EMBL" id="GEN79417.1"/>
    </source>
</evidence>
<dbReference type="PANTHER" id="PTHR42942">
    <property type="entry name" value="6-O-METHYLGUANINE DNA METHYLTRANSFERASE"/>
    <property type="match status" value="1"/>
</dbReference>
<dbReference type="Gene3D" id="1.10.10.10">
    <property type="entry name" value="Winged helix-like DNA-binding domain superfamily/Winged helix DNA-binding domain"/>
    <property type="match status" value="1"/>
</dbReference>
<accession>A0A511YW35</accession>
<dbReference type="Proteomes" id="UP000321484">
    <property type="component" value="Unassembled WGS sequence"/>
</dbReference>
<evidence type="ECO:0000313" key="4">
    <source>
        <dbReference type="Proteomes" id="UP000321484"/>
    </source>
</evidence>
<dbReference type="InterPro" id="IPR014048">
    <property type="entry name" value="MethylDNA_cys_MeTrfase_DNA-bd"/>
</dbReference>
<dbReference type="InterPro" id="IPR036217">
    <property type="entry name" value="MethylDNA_cys_MeTrfase_DNAb"/>
</dbReference>
<dbReference type="InterPro" id="IPR036388">
    <property type="entry name" value="WH-like_DNA-bd_sf"/>
</dbReference>
<evidence type="ECO:0000256" key="1">
    <source>
        <dbReference type="ARBA" id="ARBA00022763"/>
    </source>
</evidence>
<name>A0A511YW35_9CELL</name>
<dbReference type="OrthoDB" id="9132167at2"/>